<evidence type="ECO:0000259" key="12">
    <source>
        <dbReference type="Pfam" id="PF04695"/>
    </source>
</evidence>
<evidence type="ECO:0000256" key="6">
    <source>
        <dbReference type="ARBA" id="ARBA00023140"/>
    </source>
</evidence>
<dbReference type="Proteomes" id="UP000230423">
    <property type="component" value="Unassembled WGS sequence"/>
</dbReference>
<evidence type="ECO:0000256" key="10">
    <source>
        <dbReference type="RuleBase" id="RU367032"/>
    </source>
</evidence>
<evidence type="ECO:0000256" key="3">
    <source>
        <dbReference type="ARBA" id="ARBA00022927"/>
    </source>
</evidence>
<keyword evidence="3 10" id="KW-0653">Protein transport</keyword>
<evidence type="ECO:0000256" key="1">
    <source>
        <dbReference type="ARBA" id="ARBA00005443"/>
    </source>
</evidence>
<dbReference type="InterPro" id="IPR006785">
    <property type="entry name" value="Pex14_N"/>
</dbReference>
<feature type="compositionally biased region" description="Polar residues" evidence="11">
    <location>
        <begin position="204"/>
        <end position="227"/>
    </location>
</feature>
<evidence type="ECO:0000313" key="13">
    <source>
        <dbReference type="EMBL" id="PIO60016.1"/>
    </source>
</evidence>
<evidence type="ECO:0000256" key="7">
    <source>
        <dbReference type="ARBA" id="ARBA00029502"/>
    </source>
</evidence>
<dbReference type="OrthoDB" id="441517at2759"/>
<proteinExistence type="inferred from homology"/>
<comment type="function">
    <text evidence="10">Component of the PEX13-PEX14 docking complex, a translocon channel that specifically mediates the import of peroxisomal cargo proteins bound to PEX5 receptor. The PEX13-PEX14 docking complex forms a large import pore which can be opened to a diameter of about 9 nm. Mechanistically, PEX5 receptor along with cargo proteins associates with the PEX14 subunit of the PEX13-PEX14 docking complex in the cytosol, leading to the insertion of the receptor into the organelle membrane with the concomitant translocation of the cargo into the peroxisome matrix.</text>
</comment>
<dbReference type="AlphaFoldDB" id="A0A2G9TPT5"/>
<feature type="region of interest" description="Disordered" evidence="11">
    <location>
        <begin position="204"/>
        <end position="248"/>
    </location>
</feature>
<dbReference type="Gene3D" id="1.10.10.10">
    <property type="entry name" value="Winged helix-like DNA-binding domain superfamily/Winged helix DNA-binding domain"/>
    <property type="match status" value="1"/>
</dbReference>
<reference evidence="13 14" key="1">
    <citation type="submission" date="2015-09" db="EMBL/GenBank/DDBJ databases">
        <title>Draft genome of the parasitic nematode Teladorsagia circumcincta isolate WARC Sus (inbred).</title>
        <authorList>
            <person name="Mitreva M."/>
        </authorList>
    </citation>
    <scope>NUCLEOTIDE SEQUENCE [LARGE SCALE GENOMIC DNA]</scope>
    <source>
        <strain evidence="13 14">S</strain>
    </source>
</reference>
<evidence type="ECO:0000256" key="9">
    <source>
        <dbReference type="ARBA" id="ARBA00046271"/>
    </source>
</evidence>
<keyword evidence="5 10" id="KW-0472">Membrane</keyword>
<dbReference type="GO" id="GO:0005778">
    <property type="term" value="C:peroxisomal membrane"/>
    <property type="evidence" value="ECO:0007669"/>
    <property type="project" value="UniProtKB-SubCell"/>
</dbReference>
<gene>
    <name evidence="13" type="ORF">TELCIR_18504</name>
</gene>
<evidence type="ECO:0000256" key="11">
    <source>
        <dbReference type="SAM" id="MobiDB-lite"/>
    </source>
</evidence>
<keyword evidence="4" id="KW-0811">Translocation</keyword>
<evidence type="ECO:0000313" key="14">
    <source>
        <dbReference type="Proteomes" id="UP000230423"/>
    </source>
</evidence>
<evidence type="ECO:0000256" key="2">
    <source>
        <dbReference type="ARBA" id="ARBA00022448"/>
    </source>
</evidence>
<keyword evidence="14" id="KW-1185">Reference proteome</keyword>
<dbReference type="GO" id="GO:0005102">
    <property type="term" value="F:signaling receptor binding"/>
    <property type="evidence" value="ECO:0007669"/>
    <property type="project" value="TreeGrafter"/>
</dbReference>
<comment type="similarity">
    <text evidence="1 10">Belongs to the peroxin-14 family.</text>
</comment>
<dbReference type="InterPro" id="IPR036388">
    <property type="entry name" value="WH-like_DNA-bd_sf"/>
</dbReference>
<dbReference type="EMBL" id="KZ370425">
    <property type="protein sequence ID" value="PIO60016.1"/>
    <property type="molecule type" value="Genomic_DNA"/>
</dbReference>
<keyword evidence="2 10" id="KW-0813">Transport</keyword>
<feature type="domain" description="Peroxisome membrane anchor protein Pex14p N-terminal" evidence="12">
    <location>
        <begin position="8"/>
        <end position="49"/>
    </location>
</feature>
<protein>
    <recommendedName>
        <fullName evidence="7 10">Peroxisomal membrane protein PEX14</fullName>
    </recommendedName>
    <alternativeName>
        <fullName evidence="8 10">Peroxin-14</fullName>
    </alternativeName>
</protein>
<name>A0A2G9TPT5_TELCI</name>
<organism evidence="13 14">
    <name type="scientific">Teladorsagia circumcincta</name>
    <name type="common">Brown stomach worm</name>
    <name type="synonym">Ostertagia circumcincta</name>
    <dbReference type="NCBI Taxonomy" id="45464"/>
    <lineage>
        <taxon>Eukaryota</taxon>
        <taxon>Metazoa</taxon>
        <taxon>Ecdysozoa</taxon>
        <taxon>Nematoda</taxon>
        <taxon>Chromadorea</taxon>
        <taxon>Rhabditida</taxon>
        <taxon>Rhabditina</taxon>
        <taxon>Rhabditomorpha</taxon>
        <taxon>Strongyloidea</taxon>
        <taxon>Trichostrongylidae</taxon>
        <taxon>Teladorsagia</taxon>
    </lineage>
</organism>
<evidence type="ECO:0000256" key="8">
    <source>
        <dbReference type="ARBA" id="ARBA00029691"/>
    </source>
</evidence>
<keyword evidence="6 10" id="KW-0576">Peroxisome</keyword>
<accession>A0A2G9TPT5</accession>
<dbReference type="PANTHER" id="PTHR23058:SF0">
    <property type="entry name" value="PEROXISOMAL MEMBRANE PROTEIN PEX14"/>
    <property type="match status" value="1"/>
</dbReference>
<dbReference type="PANTHER" id="PTHR23058">
    <property type="entry name" value="PEROXISOMAL MEMBRANE PROTEIN PEX14"/>
    <property type="match status" value="1"/>
</dbReference>
<evidence type="ECO:0000256" key="4">
    <source>
        <dbReference type="ARBA" id="ARBA00023010"/>
    </source>
</evidence>
<dbReference type="InterPro" id="IPR025655">
    <property type="entry name" value="PEX14"/>
</dbReference>
<comment type="subcellular location">
    <subcellularLocation>
        <location evidence="9 10">Peroxisome membrane</location>
    </subcellularLocation>
</comment>
<dbReference type="Pfam" id="PF04695">
    <property type="entry name" value="Pex14_N"/>
    <property type="match status" value="1"/>
</dbReference>
<evidence type="ECO:0000256" key="5">
    <source>
        <dbReference type="ARBA" id="ARBA00023136"/>
    </source>
</evidence>
<dbReference type="GO" id="GO:0016560">
    <property type="term" value="P:protein import into peroxisome matrix, docking"/>
    <property type="evidence" value="ECO:0007669"/>
    <property type="project" value="UniProtKB-UniRule"/>
</dbReference>
<dbReference type="GO" id="GO:1990429">
    <property type="term" value="C:peroxisomal importomer complex"/>
    <property type="evidence" value="ECO:0007669"/>
    <property type="project" value="TreeGrafter"/>
</dbReference>
<sequence length="248" mass="27098">MGDQTINRPEMVEAAKKFMLTPKVRDTPFEEQRAFLLGKGVTESEIQEARASIPHEVGVHNGNVAHYSSPGASHPQKNRLVSFAQSMAVIGCVSYAGYRFLRSFVLPRFFDIPDPATEDVRQLQVQVNELQNSIKFVLDSISQTTTMLAGQQQEINRALLSVTHRDADVSRVEEGISTIKSLLLSHNNFAPIIAPTAKAAQLPSWQRQQAESSSPASVVNSGYTTPPANFKNGTDELGSDEALSSDSV</sequence>